<evidence type="ECO:0000256" key="1">
    <source>
        <dbReference type="SAM" id="MobiDB-lite"/>
    </source>
</evidence>
<gene>
    <name evidence="3" type="primary">LOC104236512</name>
</gene>
<keyword evidence="2" id="KW-1185">Reference proteome</keyword>
<evidence type="ECO:0000313" key="3">
    <source>
        <dbReference type="RefSeq" id="XP_009788739.1"/>
    </source>
</evidence>
<reference evidence="3" key="2">
    <citation type="submission" date="2025-08" db="UniProtKB">
        <authorList>
            <consortium name="RefSeq"/>
        </authorList>
    </citation>
    <scope>IDENTIFICATION</scope>
    <source>
        <tissue evidence="3">Leaf</tissue>
    </source>
</reference>
<name>A0A1U7XP66_NICSY</name>
<reference evidence="2" key="1">
    <citation type="journal article" date="2013" name="Genome Biol.">
        <title>Reference genomes and transcriptomes of Nicotiana sylvestris and Nicotiana tomentosiformis.</title>
        <authorList>
            <person name="Sierro N."/>
            <person name="Battey J.N."/>
            <person name="Ouadi S."/>
            <person name="Bovet L."/>
            <person name="Goepfert S."/>
            <person name="Bakaher N."/>
            <person name="Peitsch M.C."/>
            <person name="Ivanov N.V."/>
        </authorList>
    </citation>
    <scope>NUCLEOTIDE SEQUENCE [LARGE SCALE GENOMIC DNA]</scope>
</reference>
<dbReference type="RefSeq" id="XP_009788739.1">
    <property type="nucleotide sequence ID" value="XM_009790437.1"/>
</dbReference>
<dbReference type="AlphaFoldDB" id="A0A1U7XP66"/>
<feature type="region of interest" description="Disordered" evidence="1">
    <location>
        <begin position="157"/>
        <end position="183"/>
    </location>
</feature>
<organism evidence="2 3">
    <name type="scientific">Nicotiana sylvestris</name>
    <name type="common">Wood tobacco</name>
    <name type="synonym">South American tobacco</name>
    <dbReference type="NCBI Taxonomy" id="4096"/>
    <lineage>
        <taxon>Eukaryota</taxon>
        <taxon>Viridiplantae</taxon>
        <taxon>Streptophyta</taxon>
        <taxon>Embryophyta</taxon>
        <taxon>Tracheophyta</taxon>
        <taxon>Spermatophyta</taxon>
        <taxon>Magnoliopsida</taxon>
        <taxon>eudicotyledons</taxon>
        <taxon>Gunneridae</taxon>
        <taxon>Pentapetalae</taxon>
        <taxon>asterids</taxon>
        <taxon>lamiids</taxon>
        <taxon>Solanales</taxon>
        <taxon>Solanaceae</taxon>
        <taxon>Nicotianoideae</taxon>
        <taxon>Nicotianeae</taxon>
        <taxon>Nicotiana</taxon>
    </lineage>
</organism>
<feature type="region of interest" description="Disordered" evidence="1">
    <location>
        <begin position="1"/>
        <end position="26"/>
    </location>
</feature>
<protein>
    <submittedName>
        <fullName evidence="3">Uncharacterized protein LOC104236512</fullName>
    </submittedName>
</protein>
<evidence type="ECO:0000313" key="2">
    <source>
        <dbReference type="Proteomes" id="UP000189701"/>
    </source>
</evidence>
<sequence>MGIRDGASFHKRFGPKTPSSRQISKKAKALVPAFHQAITSAGMQFSLVESARGGQTQVPPPRDSTPQTVAVQDEISSQSIHHLVDEPFNEEETSSRKRRRVETEKAIADVEPKKFIALEAESALTPDVEAISTVGAVMERRPSGVEGVRDSRVLTRTAEGGSSSATGVSRVVPAGDDDSGLDVDPKEVQAFLENNTRVEIRMEDPNRHIMILVDYDLLSNSEWAVPAVAPLCTASENKALQAMNDADLSLVYSAWLYE</sequence>
<proteinExistence type="predicted"/>
<dbReference type="Proteomes" id="UP000189701">
    <property type="component" value="Unplaced"/>
</dbReference>
<accession>A0A1U7XP66</accession>